<gene>
    <name evidence="2" type="ORF">M440DRAFT_165652</name>
</gene>
<dbReference type="EMBL" id="KZ679142">
    <property type="protein sequence ID" value="PTB72382.1"/>
    <property type="molecule type" value="Genomic_DNA"/>
</dbReference>
<keyword evidence="3" id="KW-1185">Reference proteome</keyword>
<dbReference type="Proteomes" id="UP000240760">
    <property type="component" value="Unassembled WGS sequence"/>
</dbReference>
<organism evidence="2 3">
    <name type="scientific">Trichoderma longibrachiatum ATCC 18648</name>
    <dbReference type="NCBI Taxonomy" id="983965"/>
    <lineage>
        <taxon>Eukaryota</taxon>
        <taxon>Fungi</taxon>
        <taxon>Dikarya</taxon>
        <taxon>Ascomycota</taxon>
        <taxon>Pezizomycotina</taxon>
        <taxon>Sordariomycetes</taxon>
        <taxon>Hypocreomycetidae</taxon>
        <taxon>Hypocreales</taxon>
        <taxon>Hypocreaceae</taxon>
        <taxon>Trichoderma</taxon>
    </lineage>
</organism>
<dbReference type="AlphaFoldDB" id="A0A2T4BSU7"/>
<feature type="chain" id="PRO_5015607363" evidence="1">
    <location>
        <begin position="22"/>
        <end position="102"/>
    </location>
</feature>
<proteinExistence type="predicted"/>
<evidence type="ECO:0000313" key="3">
    <source>
        <dbReference type="Proteomes" id="UP000240760"/>
    </source>
</evidence>
<name>A0A2T4BSU7_TRILO</name>
<sequence>MQCCSLGEWLLLLCIGAVCSGNGVKDLLLSNGVSRADDCEDYWLEVNAGPQGKGKFHASIMRTTPRGSVQSSKVGLEVTWMIDTWERGRHLSGTISWQGRVE</sequence>
<evidence type="ECO:0000313" key="2">
    <source>
        <dbReference type="EMBL" id="PTB72382.1"/>
    </source>
</evidence>
<accession>A0A2T4BSU7</accession>
<protein>
    <submittedName>
        <fullName evidence="2">Uncharacterized protein</fullName>
    </submittedName>
</protein>
<feature type="signal peptide" evidence="1">
    <location>
        <begin position="1"/>
        <end position="21"/>
    </location>
</feature>
<reference evidence="2 3" key="1">
    <citation type="submission" date="2016-07" db="EMBL/GenBank/DDBJ databases">
        <title>Multiple horizontal gene transfer events from other fungi enriched the ability of initially mycotrophic Trichoderma (Ascomycota) to feed on dead plant biomass.</title>
        <authorList>
            <consortium name="DOE Joint Genome Institute"/>
            <person name="Aerts A."/>
            <person name="Atanasova L."/>
            <person name="Chenthamara K."/>
            <person name="Zhang J."/>
            <person name="Grujic M."/>
            <person name="Henrissat B."/>
            <person name="Kuo A."/>
            <person name="Salamov A."/>
            <person name="Lipzen A."/>
            <person name="Labutti K."/>
            <person name="Barry K."/>
            <person name="Miao Y."/>
            <person name="Rahimi M.J."/>
            <person name="Shen Q."/>
            <person name="Grigoriev I.V."/>
            <person name="Kubicek C.P."/>
            <person name="Druzhinina I.S."/>
        </authorList>
    </citation>
    <scope>NUCLEOTIDE SEQUENCE [LARGE SCALE GENOMIC DNA]</scope>
    <source>
        <strain evidence="2 3">ATCC 18648</strain>
    </source>
</reference>
<keyword evidence="1" id="KW-0732">Signal</keyword>
<evidence type="ECO:0000256" key="1">
    <source>
        <dbReference type="SAM" id="SignalP"/>
    </source>
</evidence>